<dbReference type="AlphaFoldDB" id="A0A9D2QL35"/>
<dbReference type="NCBIfam" id="TIGR01668">
    <property type="entry name" value="YqeG_hyp_ppase"/>
    <property type="match status" value="1"/>
</dbReference>
<protein>
    <submittedName>
        <fullName evidence="1">YqeG family HAD IIIA-type phosphatase</fullName>
    </submittedName>
</protein>
<reference evidence="1" key="2">
    <citation type="submission" date="2021-04" db="EMBL/GenBank/DDBJ databases">
        <authorList>
            <person name="Gilroy R."/>
        </authorList>
    </citation>
    <scope>NUCLEOTIDE SEQUENCE</scope>
    <source>
        <strain evidence="1">ChiBcec1-1630</strain>
    </source>
</reference>
<evidence type="ECO:0000313" key="1">
    <source>
        <dbReference type="EMBL" id="HJC88042.1"/>
    </source>
</evidence>
<dbReference type="InterPro" id="IPR006439">
    <property type="entry name" value="HAD-SF_hydro_IA"/>
</dbReference>
<dbReference type="GO" id="GO:0005737">
    <property type="term" value="C:cytoplasm"/>
    <property type="evidence" value="ECO:0007669"/>
    <property type="project" value="TreeGrafter"/>
</dbReference>
<dbReference type="Proteomes" id="UP000823922">
    <property type="component" value="Unassembled WGS sequence"/>
</dbReference>
<name>A0A9D2QL35_9FIRM</name>
<sequence length="173" mass="19541">MLQKFYPDEYRESAYGLDYEGLCRQGYKGIIFDIDNTLVPHGAPADAESIALFKRLRGLGYSCVLLSNNKEPRVKSFADEVGALYIYKAGKPSPAGYRRAMERMGTNRTNTLFVGDQLFTDIWGAKNAGIRSILVKPINPKEEIQIVLKRYLERIVLYFYRKKVSAEGKEGGA</sequence>
<comment type="caution">
    <text evidence="1">The sequence shown here is derived from an EMBL/GenBank/DDBJ whole genome shotgun (WGS) entry which is preliminary data.</text>
</comment>
<dbReference type="InterPro" id="IPR036412">
    <property type="entry name" value="HAD-like_sf"/>
</dbReference>
<dbReference type="SUPFAM" id="SSF56784">
    <property type="entry name" value="HAD-like"/>
    <property type="match status" value="1"/>
</dbReference>
<dbReference type="PANTHER" id="PTHR19288:SF25">
    <property type="entry name" value="PHOSPHATIDYLGLYCEROPHOSPHATASE GEP4, MITOCHONDRIAL"/>
    <property type="match status" value="1"/>
</dbReference>
<dbReference type="EMBL" id="DWVS01000208">
    <property type="protein sequence ID" value="HJC88042.1"/>
    <property type="molecule type" value="Genomic_DNA"/>
</dbReference>
<dbReference type="Gene3D" id="3.40.50.1000">
    <property type="entry name" value="HAD superfamily/HAD-like"/>
    <property type="match status" value="1"/>
</dbReference>
<evidence type="ECO:0000313" key="2">
    <source>
        <dbReference type="Proteomes" id="UP000823922"/>
    </source>
</evidence>
<dbReference type="InterPro" id="IPR023214">
    <property type="entry name" value="HAD_sf"/>
</dbReference>
<organism evidence="1 2">
    <name type="scientific">Candidatus Eisenbergiella intestinigallinarum</name>
    <dbReference type="NCBI Taxonomy" id="2838549"/>
    <lineage>
        <taxon>Bacteria</taxon>
        <taxon>Bacillati</taxon>
        <taxon>Bacillota</taxon>
        <taxon>Clostridia</taxon>
        <taxon>Lachnospirales</taxon>
        <taxon>Lachnospiraceae</taxon>
        <taxon>Eisenbergiella</taxon>
    </lineage>
</organism>
<reference evidence="1" key="1">
    <citation type="journal article" date="2021" name="PeerJ">
        <title>Extensive microbial diversity within the chicken gut microbiome revealed by metagenomics and culture.</title>
        <authorList>
            <person name="Gilroy R."/>
            <person name="Ravi A."/>
            <person name="Getino M."/>
            <person name="Pursley I."/>
            <person name="Horton D.L."/>
            <person name="Alikhan N.F."/>
            <person name="Baker D."/>
            <person name="Gharbi K."/>
            <person name="Hall N."/>
            <person name="Watson M."/>
            <person name="Adriaenssens E.M."/>
            <person name="Foster-Nyarko E."/>
            <person name="Jarju S."/>
            <person name="Secka A."/>
            <person name="Antonio M."/>
            <person name="Oren A."/>
            <person name="Chaudhuri R.R."/>
            <person name="La Ragione R."/>
            <person name="Hildebrand F."/>
            <person name="Pallen M.J."/>
        </authorList>
    </citation>
    <scope>NUCLEOTIDE SEQUENCE</scope>
    <source>
        <strain evidence="1">ChiBcec1-1630</strain>
    </source>
</reference>
<dbReference type="PANTHER" id="PTHR19288">
    <property type="entry name" value="4-NITROPHENYLPHOSPHATASE-RELATED"/>
    <property type="match status" value="1"/>
</dbReference>
<dbReference type="GO" id="GO:0008962">
    <property type="term" value="F:phosphatidylglycerophosphatase activity"/>
    <property type="evidence" value="ECO:0007669"/>
    <property type="project" value="InterPro"/>
</dbReference>
<accession>A0A9D2QL35</accession>
<dbReference type="NCBIfam" id="TIGR01662">
    <property type="entry name" value="HAD-SF-IIIA"/>
    <property type="match status" value="1"/>
</dbReference>
<gene>
    <name evidence="1" type="ORF">H9926_08515</name>
</gene>
<dbReference type="CDD" id="cd16416">
    <property type="entry name" value="HAD_BsYqeG-like"/>
    <property type="match status" value="1"/>
</dbReference>
<proteinExistence type="predicted"/>
<dbReference type="InterPro" id="IPR006549">
    <property type="entry name" value="HAD-SF_hydro_IIIA"/>
</dbReference>
<dbReference type="Pfam" id="PF00702">
    <property type="entry name" value="Hydrolase"/>
    <property type="match status" value="1"/>
</dbReference>
<dbReference type="NCBIfam" id="TIGR01549">
    <property type="entry name" value="HAD-SF-IA-v1"/>
    <property type="match status" value="1"/>
</dbReference>
<dbReference type="InterPro" id="IPR010021">
    <property type="entry name" value="PGPP1/Gep4"/>
</dbReference>